<feature type="domain" description="C2" evidence="1">
    <location>
        <begin position="25"/>
        <end position="77"/>
    </location>
</feature>
<dbReference type="Pfam" id="PF00168">
    <property type="entry name" value="C2"/>
    <property type="match status" value="1"/>
</dbReference>
<dbReference type="Gene3D" id="2.60.40.150">
    <property type="entry name" value="C2 domain"/>
    <property type="match status" value="1"/>
</dbReference>
<dbReference type="EMBL" id="LN902844">
    <property type="protein sequence ID" value="CDI98252.1"/>
    <property type="molecule type" value="Genomic_DNA"/>
</dbReference>
<evidence type="ECO:0000313" key="3">
    <source>
        <dbReference type="Proteomes" id="UP000017246"/>
    </source>
</evidence>
<dbReference type="PANTHER" id="PTHR10857:SF106">
    <property type="entry name" value="C2 DOMAIN-CONTAINING PROTEIN"/>
    <property type="match status" value="1"/>
</dbReference>
<dbReference type="CDD" id="cd04047">
    <property type="entry name" value="C2B_Copine"/>
    <property type="match status" value="1"/>
</dbReference>
<sequence length="105" mass="11944">MDDELGTEVEISIACRYDEITLNFSAKNLDKKDIIGLSDPFLAFYRLHENGSVTVAHRTEVIKNTLNPSWGTMVLPVRLLCNGDLNRYVTFSTFHCIHCILHPFS</sequence>
<dbReference type="InterPro" id="IPR035892">
    <property type="entry name" value="C2_domain_sf"/>
</dbReference>
<dbReference type="SUPFAM" id="SSF49562">
    <property type="entry name" value="C2 domain (Calcium/lipid-binding domain, CaLB)"/>
    <property type="match status" value="1"/>
</dbReference>
<evidence type="ECO:0000259" key="1">
    <source>
        <dbReference type="Pfam" id="PF00168"/>
    </source>
</evidence>
<dbReference type="OMA" id="ISIACRY"/>
<organism evidence="2 3">
    <name type="scientific">Echinococcus multilocularis</name>
    <name type="common">Fox tapeworm</name>
    <dbReference type="NCBI Taxonomy" id="6211"/>
    <lineage>
        <taxon>Eukaryota</taxon>
        <taxon>Metazoa</taxon>
        <taxon>Spiralia</taxon>
        <taxon>Lophotrochozoa</taxon>
        <taxon>Platyhelminthes</taxon>
        <taxon>Cestoda</taxon>
        <taxon>Eucestoda</taxon>
        <taxon>Cyclophyllidea</taxon>
        <taxon>Taeniidae</taxon>
        <taxon>Echinococcus</taxon>
    </lineage>
</organism>
<dbReference type="InterPro" id="IPR037768">
    <property type="entry name" value="C2B_Copine"/>
</dbReference>
<dbReference type="InterPro" id="IPR000008">
    <property type="entry name" value="C2_dom"/>
</dbReference>
<accession>A0A087W0S9</accession>
<keyword evidence="3" id="KW-1185">Reference proteome</keyword>
<dbReference type="Proteomes" id="UP000017246">
    <property type="component" value="Unassembled WGS sequence"/>
</dbReference>
<evidence type="ECO:0000313" key="2">
    <source>
        <dbReference type="EMBL" id="CDI98252.1"/>
    </source>
</evidence>
<reference evidence="2" key="2">
    <citation type="submission" date="2015-11" db="EMBL/GenBank/DDBJ databases">
        <authorList>
            <person name="Zhang Y."/>
            <person name="Guo Z."/>
        </authorList>
    </citation>
    <scope>NUCLEOTIDE SEQUENCE</scope>
</reference>
<dbReference type="eggNOG" id="KOG1327">
    <property type="taxonomic scope" value="Eukaryota"/>
</dbReference>
<dbReference type="GO" id="GO:0071277">
    <property type="term" value="P:cellular response to calcium ion"/>
    <property type="evidence" value="ECO:0007669"/>
    <property type="project" value="TreeGrafter"/>
</dbReference>
<dbReference type="GO" id="GO:0005886">
    <property type="term" value="C:plasma membrane"/>
    <property type="evidence" value="ECO:0007669"/>
    <property type="project" value="TreeGrafter"/>
</dbReference>
<dbReference type="GO" id="GO:0005544">
    <property type="term" value="F:calcium-dependent phospholipid binding"/>
    <property type="evidence" value="ECO:0007669"/>
    <property type="project" value="InterPro"/>
</dbReference>
<dbReference type="STRING" id="6211.A0A087W0S9"/>
<dbReference type="AlphaFoldDB" id="A0A087W0S9"/>
<gene>
    <name evidence="2" type="ORF">EmuJ_000209400</name>
</gene>
<proteinExistence type="predicted"/>
<dbReference type="PANTHER" id="PTHR10857">
    <property type="entry name" value="COPINE"/>
    <property type="match status" value="1"/>
</dbReference>
<dbReference type="InterPro" id="IPR045052">
    <property type="entry name" value="Copine"/>
</dbReference>
<name>A0A087W0S9_ECHMU</name>
<protein>
    <submittedName>
        <fullName evidence="2">Copine 9</fullName>
    </submittedName>
</protein>
<dbReference type="OrthoDB" id="6273503at2759"/>
<reference evidence="2" key="1">
    <citation type="journal article" date="2013" name="Nature">
        <title>The genomes of four tapeworm species reveal adaptations to parasitism.</title>
        <authorList>
            <person name="Tsai I.J."/>
            <person name="Zarowiecki M."/>
            <person name="Holroyd N."/>
            <person name="Garciarrubio A."/>
            <person name="Sanchez-Flores A."/>
            <person name="Brooks K.L."/>
            <person name="Tracey A."/>
            <person name="Bobes R.J."/>
            <person name="Fragoso G."/>
            <person name="Sciutto E."/>
            <person name="Aslett M."/>
            <person name="Beasley H."/>
            <person name="Bennett H.M."/>
            <person name="Cai J."/>
            <person name="Camicia F."/>
            <person name="Clark R."/>
            <person name="Cucher M."/>
            <person name="De Silva N."/>
            <person name="Day T.A."/>
            <person name="Deplazes P."/>
            <person name="Estrada K."/>
            <person name="Fernandez C."/>
            <person name="Holland P.W."/>
            <person name="Hou J."/>
            <person name="Hu S."/>
            <person name="Huckvale T."/>
            <person name="Hung S.S."/>
            <person name="Kamenetzky L."/>
            <person name="Keane J.A."/>
            <person name="Kiss F."/>
            <person name="Koziol U."/>
            <person name="Lambert O."/>
            <person name="Liu K."/>
            <person name="Luo X."/>
            <person name="Luo Y."/>
            <person name="Macchiaroli N."/>
            <person name="Nichol S."/>
            <person name="Paps J."/>
            <person name="Parkinson J."/>
            <person name="Pouchkina-Stantcheva N."/>
            <person name="Riddiford N."/>
            <person name="Rosenzvit M."/>
            <person name="Salinas G."/>
            <person name="Wasmuth J.D."/>
            <person name="Zamanian M."/>
            <person name="Zheng Y."/>
            <person name="Cai X."/>
            <person name="Soberon X."/>
            <person name="Olson P.D."/>
            <person name="Laclette J.P."/>
            <person name="Brehm K."/>
            <person name="Berriman M."/>
            <person name="Garciarrubio A."/>
            <person name="Bobes R.J."/>
            <person name="Fragoso G."/>
            <person name="Sanchez-Flores A."/>
            <person name="Estrada K."/>
            <person name="Cevallos M.A."/>
            <person name="Morett E."/>
            <person name="Gonzalez V."/>
            <person name="Portillo T."/>
            <person name="Ochoa-Leyva A."/>
            <person name="Jose M.V."/>
            <person name="Sciutto E."/>
            <person name="Landa A."/>
            <person name="Jimenez L."/>
            <person name="Valdes V."/>
            <person name="Carrero J.C."/>
            <person name="Larralde C."/>
            <person name="Morales-Montor J."/>
            <person name="Limon-Lason J."/>
            <person name="Soberon X."/>
            <person name="Laclette J.P."/>
        </authorList>
    </citation>
    <scope>NUCLEOTIDE SEQUENCE [LARGE SCALE GENOMIC DNA]</scope>
</reference>